<evidence type="ECO:0000256" key="3">
    <source>
        <dbReference type="ARBA" id="ARBA00022777"/>
    </source>
</evidence>
<dbReference type="EMBL" id="BMGC01000018">
    <property type="protein sequence ID" value="GGB36543.1"/>
    <property type="molecule type" value="Genomic_DNA"/>
</dbReference>
<keyword evidence="4" id="KW-0067">ATP-binding</keyword>
<keyword evidence="3 7" id="KW-0418">Kinase</keyword>
<dbReference type="PANTHER" id="PTHR28629:SF4">
    <property type="entry name" value="TRIOKINASE_FMN CYCLASE"/>
    <property type="match status" value="1"/>
</dbReference>
<accession>A0A916TAQ2</accession>
<dbReference type="GO" id="GO:0005524">
    <property type="term" value="F:ATP binding"/>
    <property type="evidence" value="ECO:0007669"/>
    <property type="project" value="UniProtKB-KW"/>
</dbReference>
<dbReference type="GO" id="GO:0005829">
    <property type="term" value="C:cytosol"/>
    <property type="evidence" value="ECO:0007669"/>
    <property type="project" value="TreeGrafter"/>
</dbReference>
<dbReference type="FunFam" id="3.40.50.10440:FF:000001">
    <property type="entry name" value="Dihydroxyacetone kinase, DhaK subunit"/>
    <property type="match status" value="1"/>
</dbReference>
<evidence type="ECO:0000256" key="2">
    <source>
        <dbReference type="ARBA" id="ARBA00022741"/>
    </source>
</evidence>
<keyword evidence="1" id="KW-0808">Transferase</keyword>
<reference evidence="7" key="1">
    <citation type="journal article" date="2014" name="Int. J. Syst. Evol. Microbiol.">
        <title>Complete genome sequence of Corynebacterium casei LMG S-19264T (=DSM 44701T), isolated from a smear-ripened cheese.</title>
        <authorList>
            <consortium name="US DOE Joint Genome Institute (JGI-PGF)"/>
            <person name="Walter F."/>
            <person name="Albersmeier A."/>
            <person name="Kalinowski J."/>
            <person name="Ruckert C."/>
        </authorList>
    </citation>
    <scope>NUCLEOTIDE SEQUENCE</scope>
    <source>
        <strain evidence="7">CGMCC 1.12827</strain>
    </source>
</reference>
<name>A0A916TAQ2_9ACTN</name>
<dbReference type="Proteomes" id="UP000621454">
    <property type="component" value="Unassembled WGS sequence"/>
</dbReference>
<dbReference type="Pfam" id="PF02734">
    <property type="entry name" value="Dak2"/>
    <property type="match status" value="1"/>
</dbReference>
<dbReference type="Pfam" id="PF02733">
    <property type="entry name" value="Dak1"/>
    <property type="match status" value="1"/>
</dbReference>
<dbReference type="RefSeq" id="WP_188586978.1">
    <property type="nucleotide sequence ID" value="NZ_BMGC01000018.1"/>
</dbReference>
<proteinExistence type="predicted"/>
<keyword evidence="8" id="KW-1185">Reference proteome</keyword>
<dbReference type="SUPFAM" id="SSF82549">
    <property type="entry name" value="DAK1/DegV-like"/>
    <property type="match status" value="1"/>
</dbReference>
<dbReference type="Gene3D" id="3.30.1180.20">
    <property type="entry name" value="Dihydroxyacetone kinase, domain 2"/>
    <property type="match status" value="1"/>
</dbReference>
<dbReference type="PROSITE" id="PS51481">
    <property type="entry name" value="DHAK"/>
    <property type="match status" value="1"/>
</dbReference>
<dbReference type="AlphaFoldDB" id="A0A916TAQ2"/>
<dbReference type="Gene3D" id="3.40.50.10440">
    <property type="entry name" value="Dihydroxyacetone kinase, domain 1"/>
    <property type="match status" value="1"/>
</dbReference>
<dbReference type="InterPro" id="IPR036117">
    <property type="entry name" value="DhaL_dom_sf"/>
</dbReference>
<comment type="caution">
    <text evidence="7">The sequence shown here is derived from an EMBL/GenBank/DDBJ whole genome shotgun (WGS) entry which is preliminary data.</text>
</comment>
<sequence>MSRPHEYVINSVDTLLSDALRGFVADHSDIAWERNPGFLHRRTRPNTKNVAVISGGGSGHEPMHAEMIGAGMLDAVCPGLVFTSPNALQIVAATRWADAGAGVVHVVKNYTGDVMNFRIARHLLDDEVNTDKVLVDDDVSTESESGPGRRGTAATIIVEKICGAAAARGDDLARVAELGRRTAANARSIAVAYRACTIPGSSAPTFDLQPGQMEFGVGIHGEAGVERTDQVPASELLERMVDRVADAMELAEGEEVICLINGLGSAHPLELYLAFGEAVAALKRRNITVVRSMVGEFVTALDMDGFSLTLVRTDDELLTLFDAPTTAPGWPRDINRSPAEIVDTSVVNPDDSADEGDESPWLTAFVQRVQESIDDLTELDQRAGDGDFGTNMRSALGHFDLPLRGSDTDVLTAISRSYFVRSGGTSGAVFGAMFQKLSEAFADEEDFESALRSGTIAALQEIQDLGGAQVGDNTVVDSLSPAADALRDGASLEEVARKAADGAESTRDTTASKGRASYVGENARGVVDPGALVVSWLYAAAADDAS</sequence>
<dbReference type="PANTHER" id="PTHR28629">
    <property type="entry name" value="TRIOKINASE/FMN CYCLASE"/>
    <property type="match status" value="1"/>
</dbReference>
<dbReference type="GO" id="GO:0004371">
    <property type="term" value="F:glycerone kinase activity"/>
    <property type="evidence" value="ECO:0007669"/>
    <property type="project" value="InterPro"/>
</dbReference>
<dbReference type="SUPFAM" id="SSF101473">
    <property type="entry name" value="DhaL-like"/>
    <property type="match status" value="1"/>
</dbReference>
<dbReference type="InterPro" id="IPR004006">
    <property type="entry name" value="DhaK_dom"/>
</dbReference>
<keyword evidence="2" id="KW-0547">Nucleotide-binding</keyword>
<feature type="domain" description="DhaL" evidence="5">
    <location>
        <begin position="356"/>
        <end position="543"/>
    </location>
</feature>
<evidence type="ECO:0000313" key="8">
    <source>
        <dbReference type="Proteomes" id="UP000621454"/>
    </source>
</evidence>
<dbReference type="GO" id="GO:0019563">
    <property type="term" value="P:glycerol catabolic process"/>
    <property type="evidence" value="ECO:0007669"/>
    <property type="project" value="TreeGrafter"/>
</dbReference>
<dbReference type="FunFam" id="3.30.1180.20:FF:000001">
    <property type="entry name" value="Dihydroxyacetone kinase 1"/>
    <property type="match status" value="1"/>
</dbReference>
<organism evidence="7 8">
    <name type="scientific">Gordonia jinhuaensis</name>
    <dbReference type="NCBI Taxonomy" id="1517702"/>
    <lineage>
        <taxon>Bacteria</taxon>
        <taxon>Bacillati</taxon>
        <taxon>Actinomycetota</taxon>
        <taxon>Actinomycetes</taxon>
        <taxon>Mycobacteriales</taxon>
        <taxon>Gordoniaceae</taxon>
        <taxon>Gordonia</taxon>
    </lineage>
</organism>
<reference evidence="7" key="2">
    <citation type="submission" date="2020-09" db="EMBL/GenBank/DDBJ databases">
        <authorList>
            <person name="Sun Q."/>
            <person name="Zhou Y."/>
        </authorList>
    </citation>
    <scope>NUCLEOTIDE SEQUENCE</scope>
    <source>
        <strain evidence="7">CGMCC 1.12827</strain>
    </source>
</reference>
<evidence type="ECO:0000259" key="6">
    <source>
        <dbReference type="PROSITE" id="PS51481"/>
    </source>
</evidence>
<evidence type="ECO:0000256" key="1">
    <source>
        <dbReference type="ARBA" id="ARBA00022679"/>
    </source>
</evidence>
<evidence type="ECO:0000313" key="7">
    <source>
        <dbReference type="EMBL" id="GGB36543.1"/>
    </source>
</evidence>
<dbReference type="InterPro" id="IPR004007">
    <property type="entry name" value="DhaL_dom"/>
</dbReference>
<dbReference type="PROSITE" id="PS51480">
    <property type="entry name" value="DHAL"/>
    <property type="match status" value="1"/>
</dbReference>
<evidence type="ECO:0000256" key="4">
    <source>
        <dbReference type="ARBA" id="ARBA00022840"/>
    </source>
</evidence>
<dbReference type="Gene3D" id="1.25.40.340">
    <property type="match status" value="1"/>
</dbReference>
<dbReference type="SMART" id="SM01120">
    <property type="entry name" value="Dak2"/>
    <property type="match status" value="1"/>
</dbReference>
<dbReference type="NCBIfam" id="NF011049">
    <property type="entry name" value="PRK14479.1"/>
    <property type="match status" value="1"/>
</dbReference>
<protein>
    <submittedName>
        <fullName evidence="7">Dihydroxyacetone kinase family protein</fullName>
    </submittedName>
</protein>
<dbReference type="InterPro" id="IPR050861">
    <property type="entry name" value="Dihydroxyacetone_Kinase"/>
</dbReference>
<evidence type="ECO:0000259" key="5">
    <source>
        <dbReference type="PROSITE" id="PS51480"/>
    </source>
</evidence>
<feature type="domain" description="DhaK" evidence="6">
    <location>
        <begin position="11"/>
        <end position="330"/>
    </location>
</feature>
<gene>
    <name evidence="7" type="ORF">GCM10011489_25570</name>
</gene>